<sequence length="152" mass="17036">MTTPMASLVNSNENPTETLDRSHYSRESFDSYFDDIDEEFDTSDPHSQALQVPDAITIVERGINASILNCPANELDKINYDSDSDHDELQPVQIPLIGLETTIPYTGELARFLQALETTTLSFRKCHGNRNNITPVDQLVSSMQDMNSALVR</sequence>
<accession>A0A3N4JU81</accession>
<evidence type="ECO:0000313" key="2">
    <source>
        <dbReference type="EMBL" id="RPB00748.1"/>
    </source>
</evidence>
<dbReference type="AlphaFoldDB" id="A0A3N4JU81"/>
<feature type="region of interest" description="Disordered" evidence="1">
    <location>
        <begin position="1"/>
        <end position="23"/>
    </location>
</feature>
<protein>
    <submittedName>
        <fullName evidence="2">Uncharacterized protein</fullName>
    </submittedName>
</protein>
<organism evidence="2 3">
    <name type="scientific">Choiromyces venosus 120613-1</name>
    <dbReference type="NCBI Taxonomy" id="1336337"/>
    <lineage>
        <taxon>Eukaryota</taxon>
        <taxon>Fungi</taxon>
        <taxon>Dikarya</taxon>
        <taxon>Ascomycota</taxon>
        <taxon>Pezizomycotina</taxon>
        <taxon>Pezizomycetes</taxon>
        <taxon>Pezizales</taxon>
        <taxon>Tuberaceae</taxon>
        <taxon>Choiromyces</taxon>
    </lineage>
</organism>
<reference evidence="2 3" key="1">
    <citation type="journal article" date="2018" name="Nat. Ecol. Evol.">
        <title>Pezizomycetes genomes reveal the molecular basis of ectomycorrhizal truffle lifestyle.</title>
        <authorList>
            <person name="Murat C."/>
            <person name="Payen T."/>
            <person name="Noel B."/>
            <person name="Kuo A."/>
            <person name="Morin E."/>
            <person name="Chen J."/>
            <person name="Kohler A."/>
            <person name="Krizsan K."/>
            <person name="Balestrini R."/>
            <person name="Da Silva C."/>
            <person name="Montanini B."/>
            <person name="Hainaut M."/>
            <person name="Levati E."/>
            <person name="Barry K.W."/>
            <person name="Belfiori B."/>
            <person name="Cichocki N."/>
            <person name="Clum A."/>
            <person name="Dockter R.B."/>
            <person name="Fauchery L."/>
            <person name="Guy J."/>
            <person name="Iotti M."/>
            <person name="Le Tacon F."/>
            <person name="Lindquist E.A."/>
            <person name="Lipzen A."/>
            <person name="Malagnac F."/>
            <person name="Mello A."/>
            <person name="Molinier V."/>
            <person name="Miyauchi S."/>
            <person name="Poulain J."/>
            <person name="Riccioni C."/>
            <person name="Rubini A."/>
            <person name="Sitrit Y."/>
            <person name="Splivallo R."/>
            <person name="Traeger S."/>
            <person name="Wang M."/>
            <person name="Zifcakova L."/>
            <person name="Wipf D."/>
            <person name="Zambonelli A."/>
            <person name="Paolocci F."/>
            <person name="Nowrousian M."/>
            <person name="Ottonello S."/>
            <person name="Baldrian P."/>
            <person name="Spatafora J.W."/>
            <person name="Henrissat B."/>
            <person name="Nagy L.G."/>
            <person name="Aury J.M."/>
            <person name="Wincker P."/>
            <person name="Grigoriev I.V."/>
            <person name="Bonfante P."/>
            <person name="Martin F.M."/>
        </authorList>
    </citation>
    <scope>NUCLEOTIDE SEQUENCE [LARGE SCALE GENOMIC DNA]</scope>
    <source>
        <strain evidence="2 3">120613-1</strain>
    </source>
</reference>
<evidence type="ECO:0000256" key="1">
    <source>
        <dbReference type="SAM" id="MobiDB-lite"/>
    </source>
</evidence>
<proteinExistence type="predicted"/>
<gene>
    <name evidence="2" type="ORF">L873DRAFT_1788698</name>
</gene>
<evidence type="ECO:0000313" key="3">
    <source>
        <dbReference type="Proteomes" id="UP000276215"/>
    </source>
</evidence>
<keyword evidence="3" id="KW-1185">Reference proteome</keyword>
<dbReference type="Proteomes" id="UP000276215">
    <property type="component" value="Unassembled WGS sequence"/>
</dbReference>
<feature type="compositionally biased region" description="Polar residues" evidence="1">
    <location>
        <begin position="1"/>
        <end position="17"/>
    </location>
</feature>
<dbReference type="EMBL" id="ML120377">
    <property type="protein sequence ID" value="RPB00748.1"/>
    <property type="molecule type" value="Genomic_DNA"/>
</dbReference>
<name>A0A3N4JU81_9PEZI</name>